<protein>
    <submittedName>
        <fullName evidence="2">Uncharacterized protein</fullName>
    </submittedName>
</protein>
<organism evidence="2 3">
    <name type="scientific">Steinernema carpocapsae</name>
    <name type="common">Entomopathogenic nematode</name>
    <dbReference type="NCBI Taxonomy" id="34508"/>
    <lineage>
        <taxon>Eukaryota</taxon>
        <taxon>Metazoa</taxon>
        <taxon>Ecdysozoa</taxon>
        <taxon>Nematoda</taxon>
        <taxon>Chromadorea</taxon>
        <taxon>Rhabditida</taxon>
        <taxon>Tylenchina</taxon>
        <taxon>Panagrolaimomorpha</taxon>
        <taxon>Strongyloidoidea</taxon>
        <taxon>Steinernematidae</taxon>
        <taxon>Steinernema</taxon>
    </lineage>
</organism>
<reference evidence="2 3" key="1">
    <citation type="journal article" date="2015" name="Genome Biol.">
        <title>Comparative genomics of Steinernema reveals deeply conserved gene regulatory networks.</title>
        <authorList>
            <person name="Dillman A.R."/>
            <person name="Macchietto M."/>
            <person name="Porter C.F."/>
            <person name="Rogers A."/>
            <person name="Williams B."/>
            <person name="Antoshechkin I."/>
            <person name="Lee M.M."/>
            <person name="Goodwin Z."/>
            <person name="Lu X."/>
            <person name="Lewis E.E."/>
            <person name="Goodrich-Blair H."/>
            <person name="Stock S.P."/>
            <person name="Adams B.J."/>
            <person name="Sternberg P.W."/>
            <person name="Mortazavi A."/>
        </authorList>
    </citation>
    <scope>NUCLEOTIDE SEQUENCE [LARGE SCALE GENOMIC DNA]</scope>
    <source>
        <strain evidence="2 3">ALL</strain>
    </source>
</reference>
<keyword evidence="1" id="KW-0812">Transmembrane</keyword>
<feature type="transmembrane region" description="Helical" evidence="1">
    <location>
        <begin position="21"/>
        <end position="40"/>
    </location>
</feature>
<feature type="transmembrane region" description="Helical" evidence="1">
    <location>
        <begin position="195"/>
        <end position="218"/>
    </location>
</feature>
<name>A0A4U5LUW2_STECR</name>
<evidence type="ECO:0000313" key="3">
    <source>
        <dbReference type="Proteomes" id="UP000298663"/>
    </source>
</evidence>
<keyword evidence="3" id="KW-1185">Reference proteome</keyword>
<comment type="caution">
    <text evidence="2">The sequence shown here is derived from an EMBL/GenBank/DDBJ whole genome shotgun (WGS) entry which is preliminary data.</text>
</comment>
<feature type="transmembrane region" description="Helical" evidence="1">
    <location>
        <begin position="60"/>
        <end position="80"/>
    </location>
</feature>
<dbReference type="AlphaFoldDB" id="A0A4U5LUW2"/>
<feature type="transmembrane region" description="Helical" evidence="1">
    <location>
        <begin position="92"/>
        <end position="114"/>
    </location>
</feature>
<accession>A0A4U5LUW2</accession>
<keyword evidence="1" id="KW-0472">Membrane</keyword>
<sequence length="220" mass="26083">MTPFSTRGTLSIILAHKSYGRCIFITNLIALVSTLVIGVFEVTGSTIYKPLDVTAAALALWYRHIYAILTLFLSLNRLIWILDVDIPYESDFYRYFFFLIWFIFIVVVLMANYVHLPLGYNFQFYHFSYFGNSSATEKDVPDYFFIMGLFCRRRQININPIELRIFIQLIAMFIPKIVMRFSRHFNPESLKENELFQIVLIFLYRIVPPLNELFFVLFNR</sequence>
<dbReference type="Proteomes" id="UP000298663">
    <property type="component" value="Unassembled WGS sequence"/>
</dbReference>
<proteinExistence type="predicted"/>
<reference evidence="2 3" key="2">
    <citation type="journal article" date="2019" name="G3 (Bethesda)">
        <title>Hybrid Assembly of the Genome of the Entomopathogenic Nematode Steinernema carpocapsae Identifies the X-Chromosome.</title>
        <authorList>
            <person name="Serra L."/>
            <person name="Macchietto M."/>
            <person name="Macias-Munoz A."/>
            <person name="McGill C.J."/>
            <person name="Rodriguez I.M."/>
            <person name="Rodriguez B."/>
            <person name="Murad R."/>
            <person name="Mortazavi A."/>
        </authorList>
    </citation>
    <scope>NUCLEOTIDE SEQUENCE [LARGE SCALE GENOMIC DNA]</scope>
    <source>
        <strain evidence="2 3">ALL</strain>
    </source>
</reference>
<gene>
    <name evidence="2" type="ORF">L596_029516</name>
</gene>
<evidence type="ECO:0000313" key="2">
    <source>
        <dbReference type="EMBL" id="TKR59909.1"/>
    </source>
</evidence>
<dbReference type="OrthoDB" id="10518799at2759"/>
<evidence type="ECO:0000256" key="1">
    <source>
        <dbReference type="SAM" id="Phobius"/>
    </source>
</evidence>
<keyword evidence="1" id="KW-1133">Transmembrane helix</keyword>
<dbReference type="EMBL" id="AZBU02000012">
    <property type="protein sequence ID" value="TKR59909.1"/>
    <property type="molecule type" value="Genomic_DNA"/>
</dbReference>